<dbReference type="InterPro" id="IPR003439">
    <property type="entry name" value="ABC_transporter-like_ATP-bd"/>
</dbReference>
<evidence type="ECO:0000313" key="12">
    <source>
        <dbReference type="EMBL" id="PIQ71582.1"/>
    </source>
</evidence>
<dbReference type="InterPro" id="IPR003593">
    <property type="entry name" value="AAA+_ATPase"/>
</dbReference>
<evidence type="ECO:0000259" key="10">
    <source>
        <dbReference type="PROSITE" id="PS50893"/>
    </source>
</evidence>
<comment type="caution">
    <text evidence="12">The sequence shown here is derived from an EMBL/GenBank/DDBJ whole genome shotgun (WGS) entry which is preliminary data.</text>
</comment>
<dbReference type="PANTHER" id="PTHR43394:SF1">
    <property type="entry name" value="ATP-BINDING CASSETTE SUB-FAMILY B MEMBER 10, MITOCHONDRIAL"/>
    <property type="match status" value="1"/>
</dbReference>
<evidence type="ECO:0000256" key="2">
    <source>
        <dbReference type="ARBA" id="ARBA00022448"/>
    </source>
</evidence>
<feature type="transmembrane region" description="Helical" evidence="9">
    <location>
        <begin position="312"/>
        <end position="331"/>
    </location>
</feature>
<feature type="domain" description="ABC transmembrane type-1" evidence="11">
    <location>
        <begin position="60"/>
        <end position="346"/>
    </location>
</feature>
<dbReference type="EMBL" id="PCVK01000074">
    <property type="protein sequence ID" value="PIQ71582.1"/>
    <property type="molecule type" value="Genomic_DNA"/>
</dbReference>
<name>A0A2H0KK07_9BACT</name>
<keyword evidence="5" id="KW-0547">Nucleotide-binding</keyword>
<feature type="transmembrane region" description="Helical" evidence="9">
    <location>
        <begin position="12"/>
        <end position="31"/>
    </location>
</feature>
<dbReference type="SUPFAM" id="SSF52540">
    <property type="entry name" value="P-loop containing nucleoside triphosphate hydrolases"/>
    <property type="match status" value="1"/>
</dbReference>
<evidence type="ECO:0000313" key="13">
    <source>
        <dbReference type="Proteomes" id="UP000229497"/>
    </source>
</evidence>
<dbReference type="PANTHER" id="PTHR43394">
    <property type="entry name" value="ATP-DEPENDENT PERMEASE MDL1, MITOCHONDRIAL"/>
    <property type="match status" value="1"/>
</dbReference>
<keyword evidence="4 9" id="KW-0812">Transmembrane</keyword>
<dbReference type="PROSITE" id="PS50893">
    <property type="entry name" value="ABC_TRANSPORTER_2"/>
    <property type="match status" value="1"/>
</dbReference>
<feature type="domain" description="ABC transporter" evidence="10">
    <location>
        <begin position="386"/>
        <end position="625"/>
    </location>
</feature>
<dbReference type="InterPro" id="IPR011527">
    <property type="entry name" value="ABC1_TM_dom"/>
</dbReference>
<proteinExistence type="predicted"/>
<evidence type="ECO:0000256" key="6">
    <source>
        <dbReference type="ARBA" id="ARBA00022840"/>
    </source>
</evidence>
<keyword evidence="8 9" id="KW-0472">Membrane</keyword>
<evidence type="ECO:0000256" key="9">
    <source>
        <dbReference type="SAM" id="Phobius"/>
    </source>
</evidence>
<evidence type="ECO:0000256" key="4">
    <source>
        <dbReference type="ARBA" id="ARBA00022692"/>
    </source>
</evidence>
<feature type="transmembrane region" description="Helical" evidence="9">
    <location>
        <begin position="191"/>
        <end position="215"/>
    </location>
</feature>
<dbReference type="PROSITE" id="PS50929">
    <property type="entry name" value="ABC_TM1F"/>
    <property type="match status" value="1"/>
</dbReference>
<keyword evidence="7 9" id="KW-1133">Transmembrane helix</keyword>
<keyword evidence="3" id="KW-1003">Cell membrane</keyword>
<evidence type="ECO:0000256" key="3">
    <source>
        <dbReference type="ARBA" id="ARBA00022475"/>
    </source>
</evidence>
<dbReference type="Gene3D" id="1.20.1560.10">
    <property type="entry name" value="ABC transporter type 1, transmembrane domain"/>
    <property type="match status" value="1"/>
</dbReference>
<sequence length="635" mass="72934">MMEFWMNPSIILGKRVTMVIFIHSIILNILVMRYTEIIAMWKSVLFVIKKTKKSNPSLFLLTSILKTFFALLFLADLYAYKIIIDAAGGKETFLGMQFSQAIIYLFGYFLFSKLLFSFIAYLQNNLDVKSLLYLNKEFIDKVSSLDLTTFENPNTVGLVNRAFNRFQYQIKLYFISISQTYTSCIEAVASLLVFVYISPLMGVAILVSNLIPLFVRSRFSYGIFNIYKADDETKRKFGYLTNTLLDRVTLPEIKLNSAFIYFKHQILTLYKRFTSNQLKEEQKSLFFVTLAEIIPLIVTFLFFYFAGLQYQAGKMTSGVFVVLFINGMAFFSRLKTMSQNMGELHGSSLLIKDAIDFFDIQPATQFIHLPGEAQSLLIPRLRLPVLRLEEVSFIYPNSTNKVLDNVSFSIPFGQNVALIGENGAGKTTLVKLLLRMYDPTEGSIFLNDMNIKEIPEKVLFAIYSTLFQSFGKFYISVKDNLEIAAGKKLTEEEMKKYLQFANAWEFIKDSKNQFEQQLGPEYTDGIDLSGGQWQRLAIARAYAKQSPILILDEPTSAVDAKSEMEIFDRLIKEMKNNTLIFISHRFSTIKDAERIIVLDRGKLIEDGNHQALIKNKKKYAELYTIQAERYMRGSS</sequence>
<dbReference type="InterPro" id="IPR017871">
    <property type="entry name" value="ABC_transporter-like_CS"/>
</dbReference>
<evidence type="ECO:0000256" key="8">
    <source>
        <dbReference type="ARBA" id="ARBA00023136"/>
    </source>
</evidence>
<dbReference type="Pfam" id="PF00005">
    <property type="entry name" value="ABC_tran"/>
    <property type="match status" value="1"/>
</dbReference>
<dbReference type="GO" id="GO:0016887">
    <property type="term" value="F:ATP hydrolysis activity"/>
    <property type="evidence" value="ECO:0007669"/>
    <property type="project" value="InterPro"/>
</dbReference>
<keyword evidence="6" id="KW-0067">ATP-binding</keyword>
<accession>A0A2H0KK07</accession>
<dbReference type="InterPro" id="IPR039421">
    <property type="entry name" value="Type_1_exporter"/>
</dbReference>
<feature type="transmembrane region" description="Helical" evidence="9">
    <location>
        <begin position="101"/>
        <end position="122"/>
    </location>
</feature>
<dbReference type="PROSITE" id="PS00211">
    <property type="entry name" value="ABC_TRANSPORTER_1"/>
    <property type="match status" value="1"/>
</dbReference>
<dbReference type="InterPro" id="IPR027417">
    <property type="entry name" value="P-loop_NTPase"/>
</dbReference>
<evidence type="ECO:0008006" key="14">
    <source>
        <dbReference type="Google" id="ProtNLM"/>
    </source>
</evidence>
<dbReference type="SUPFAM" id="SSF90123">
    <property type="entry name" value="ABC transporter transmembrane region"/>
    <property type="match status" value="1"/>
</dbReference>
<keyword evidence="2" id="KW-0813">Transport</keyword>
<dbReference type="InterPro" id="IPR036640">
    <property type="entry name" value="ABC1_TM_sf"/>
</dbReference>
<evidence type="ECO:0000256" key="5">
    <source>
        <dbReference type="ARBA" id="ARBA00022741"/>
    </source>
</evidence>
<dbReference type="FunFam" id="3.40.50.300:FF:000221">
    <property type="entry name" value="Multidrug ABC transporter ATP-binding protein"/>
    <property type="match status" value="1"/>
</dbReference>
<reference evidence="12 13" key="1">
    <citation type="submission" date="2017-09" db="EMBL/GenBank/DDBJ databases">
        <title>Depth-based differentiation of microbial function through sediment-hosted aquifers and enrichment of novel symbionts in the deep terrestrial subsurface.</title>
        <authorList>
            <person name="Probst A.J."/>
            <person name="Ladd B."/>
            <person name="Jarett J.K."/>
            <person name="Geller-Mcgrath D.E."/>
            <person name="Sieber C.M."/>
            <person name="Emerson J.B."/>
            <person name="Anantharaman K."/>
            <person name="Thomas B.C."/>
            <person name="Malmstrom R."/>
            <person name="Stieglmeier M."/>
            <person name="Klingl A."/>
            <person name="Woyke T."/>
            <person name="Ryan C.M."/>
            <person name="Banfield J.F."/>
        </authorList>
    </citation>
    <scope>NUCLEOTIDE SEQUENCE [LARGE SCALE GENOMIC DNA]</scope>
    <source>
        <strain evidence="12">CG11_big_fil_rev_8_21_14_0_20_37_16</strain>
    </source>
</reference>
<comment type="subcellular location">
    <subcellularLocation>
        <location evidence="1">Cell membrane</location>
        <topology evidence="1">Multi-pass membrane protein</topology>
    </subcellularLocation>
</comment>
<feature type="transmembrane region" description="Helical" evidence="9">
    <location>
        <begin position="58"/>
        <end position="80"/>
    </location>
</feature>
<dbReference type="GO" id="GO:0005524">
    <property type="term" value="F:ATP binding"/>
    <property type="evidence" value="ECO:0007669"/>
    <property type="project" value="UniProtKB-KW"/>
</dbReference>
<dbReference type="Proteomes" id="UP000229497">
    <property type="component" value="Unassembled WGS sequence"/>
</dbReference>
<organism evidence="12 13">
    <name type="scientific">Candidatus Roizmanbacteria bacterium CG11_big_fil_rev_8_21_14_0_20_37_16</name>
    <dbReference type="NCBI Taxonomy" id="1974857"/>
    <lineage>
        <taxon>Bacteria</taxon>
        <taxon>Candidatus Roizmaniibacteriota</taxon>
    </lineage>
</organism>
<evidence type="ECO:0000256" key="7">
    <source>
        <dbReference type="ARBA" id="ARBA00022989"/>
    </source>
</evidence>
<gene>
    <name evidence="12" type="ORF">COV87_02530</name>
</gene>
<protein>
    <recommendedName>
        <fullName evidence="14">ABC transporter ATP-binding protein</fullName>
    </recommendedName>
</protein>
<feature type="transmembrane region" description="Helical" evidence="9">
    <location>
        <begin position="285"/>
        <end position="306"/>
    </location>
</feature>
<dbReference type="SMART" id="SM00382">
    <property type="entry name" value="AAA"/>
    <property type="match status" value="1"/>
</dbReference>
<dbReference type="AlphaFoldDB" id="A0A2H0KK07"/>
<dbReference type="GO" id="GO:0015421">
    <property type="term" value="F:ABC-type oligopeptide transporter activity"/>
    <property type="evidence" value="ECO:0007669"/>
    <property type="project" value="TreeGrafter"/>
</dbReference>
<dbReference type="GO" id="GO:0005886">
    <property type="term" value="C:plasma membrane"/>
    <property type="evidence" value="ECO:0007669"/>
    <property type="project" value="UniProtKB-SubCell"/>
</dbReference>
<evidence type="ECO:0000259" key="11">
    <source>
        <dbReference type="PROSITE" id="PS50929"/>
    </source>
</evidence>
<evidence type="ECO:0000256" key="1">
    <source>
        <dbReference type="ARBA" id="ARBA00004651"/>
    </source>
</evidence>
<dbReference type="Gene3D" id="3.40.50.300">
    <property type="entry name" value="P-loop containing nucleotide triphosphate hydrolases"/>
    <property type="match status" value="1"/>
</dbReference>